<protein>
    <submittedName>
        <fullName evidence="2">Uncharacterized protein</fullName>
    </submittedName>
</protein>
<reference evidence="2 3" key="1">
    <citation type="submission" date="2019-03" db="EMBL/GenBank/DDBJ databases">
        <title>Genomic Encyclopedia of Archaeal and Bacterial Type Strains, Phase II (KMG-II): from individual species to whole genera.</title>
        <authorList>
            <person name="Goeker M."/>
        </authorList>
    </citation>
    <scope>NUCLEOTIDE SEQUENCE [LARGE SCALE GENOMIC DNA]</scope>
    <source>
        <strain evidence="2 3">DSM 19034</strain>
    </source>
</reference>
<comment type="caution">
    <text evidence="2">The sequence shown here is derived from an EMBL/GenBank/DDBJ whole genome shotgun (WGS) entry which is preliminary data.</text>
</comment>
<dbReference type="OrthoDB" id="769330at2"/>
<evidence type="ECO:0000313" key="2">
    <source>
        <dbReference type="EMBL" id="TDO20996.1"/>
    </source>
</evidence>
<dbReference type="EMBL" id="SNWM01000004">
    <property type="protein sequence ID" value="TDO20996.1"/>
    <property type="molecule type" value="Genomic_DNA"/>
</dbReference>
<keyword evidence="3" id="KW-1185">Reference proteome</keyword>
<organism evidence="2 3">
    <name type="scientific">Pedobacter duraquae</name>
    <dbReference type="NCBI Taxonomy" id="425511"/>
    <lineage>
        <taxon>Bacteria</taxon>
        <taxon>Pseudomonadati</taxon>
        <taxon>Bacteroidota</taxon>
        <taxon>Sphingobacteriia</taxon>
        <taxon>Sphingobacteriales</taxon>
        <taxon>Sphingobacteriaceae</taxon>
        <taxon>Pedobacter</taxon>
    </lineage>
</organism>
<gene>
    <name evidence="2" type="ORF">CLV32_3633</name>
</gene>
<evidence type="ECO:0000313" key="3">
    <source>
        <dbReference type="Proteomes" id="UP000295499"/>
    </source>
</evidence>
<dbReference type="AlphaFoldDB" id="A0A4R6IGM5"/>
<evidence type="ECO:0000256" key="1">
    <source>
        <dbReference type="SAM" id="SignalP"/>
    </source>
</evidence>
<name>A0A4R6IGM5_9SPHI</name>
<sequence length="137" mass="15614">MKFSIIVVIALLCGNFANAQITKPKEIYFLADTLSTPKESRIVGIGTESDLHYYQFYCKCLPPYVFDLAFVCPEKKLREKTYINKPELKYTSYPELLQLVLKAGALFEKQYTLYIVEALPNKQFTKNRVSLANGQGG</sequence>
<feature type="signal peptide" evidence="1">
    <location>
        <begin position="1"/>
        <end position="19"/>
    </location>
</feature>
<accession>A0A4R6IGM5</accession>
<feature type="chain" id="PRO_5020774690" evidence="1">
    <location>
        <begin position="20"/>
        <end position="137"/>
    </location>
</feature>
<dbReference type="RefSeq" id="WP_133557951.1">
    <property type="nucleotide sequence ID" value="NZ_SNWM01000004.1"/>
</dbReference>
<keyword evidence="1" id="KW-0732">Signal</keyword>
<proteinExistence type="predicted"/>
<dbReference type="Proteomes" id="UP000295499">
    <property type="component" value="Unassembled WGS sequence"/>
</dbReference>